<dbReference type="NCBIfam" id="TIGR04183">
    <property type="entry name" value="Por_Secre_tail"/>
    <property type="match status" value="1"/>
</dbReference>
<dbReference type="Gene3D" id="2.60.40.1260">
    <property type="entry name" value="Lamin Tail domain"/>
    <property type="match status" value="1"/>
</dbReference>
<dbReference type="InterPro" id="IPR036415">
    <property type="entry name" value="Lamin_tail_dom_sf"/>
</dbReference>
<dbReference type="PROSITE" id="PS51841">
    <property type="entry name" value="LTD"/>
    <property type="match status" value="1"/>
</dbReference>
<feature type="signal peptide" evidence="1">
    <location>
        <begin position="1"/>
        <end position="19"/>
    </location>
</feature>
<dbReference type="SUPFAM" id="SSF74853">
    <property type="entry name" value="Lamin A/C globular tail domain"/>
    <property type="match status" value="1"/>
</dbReference>
<feature type="domain" description="LTD" evidence="2">
    <location>
        <begin position="13"/>
        <end position="135"/>
    </location>
</feature>
<dbReference type="Pfam" id="PF00932">
    <property type="entry name" value="LTD"/>
    <property type="match status" value="1"/>
</dbReference>
<keyword evidence="1" id="KW-0732">Signal</keyword>
<evidence type="ECO:0000313" key="3">
    <source>
        <dbReference type="EMBL" id="OGF12779.1"/>
    </source>
</evidence>
<gene>
    <name evidence="3" type="ORF">A2024_12105</name>
</gene>
<comment type="caution">
    <text evidence="3">The sequence shown here is derived from an EMBL/GenBank/DDBJ whole genome shotgun (WGS) entry which is preliminary data.</text>
</comment>
<accession>A0A1F5REB5</accession>
<evidence type="ECO:0000259" key="2">
    <source>
        <dbReference type="PROSITE" id="PS51841"/>
    </source>
</evidence>
<dbReference type="AlphaFoldDB" id="A0A1F5REB5"/>
<dbReference type="Proteomes" id="UP000177230">
    <property type="component" value="Unassembled WGS sequence"/>
</dbReference>
<dbReference type="InterPro" id="IPR001322">
    <property type="entry name" value="Lamin_tail_dom"/>
</dbReference>
<name>A0A1F5REB5_9BACT</name>
<dbReference type="PANTHER" id="PTHR42834">
    <property type="entry name" value="ENDONUCLEASE/EXONUCLEASE/PHOSPHATASE FAMILY PROTEIN (AFU_ORTHOLOGUE AFUA_3G09210)"/>
    <property type="match status" value="1"/>
</dbReference>
<dbReference type="Pfam" id="PF13860">
    <property type="entry name" value="FlgD_ig"/>
    <property type="match status" value="1"/>
</dbReference>
<evidence type="ECO:0000313" key="4">
    <source>
        <dbReference type="Proteomes" id="UP000177230"/>
    </source>
</evidence>
<dbReference type="InterPro" id="IPR025965">
    <property type="entry name" value="FlgD/Vpr_Ig-like"/>
</dbReference>
<proteinExistence type="predicted"/>
<organism evidence="3 4">
    <name type="scientific">Candidatus Edwardsbacteria bacterium GWF2_54_11</name>
    <dbReference type="NCBI Taxonomy" id="1817851"/>
    <lineage>
        <taxon>Bacteria</taxon>
        <taxon>Candidatus Edwardsiibacteriota</taxon>
    </lineage>
</organism>
<sequence length="494" mass="52164">MKRTLLALILVLAAVSVNAQVVINEVQYDPIGGGTDTKTEWIELYNPTGDDVDLTGWIMCDNTDSIGEAFPSTVLAAGEYLVLAAVVDSFHLNFPAVPAIQWPDSSFGAGLANGADMLIILNAADSVIDQMNWGTPTLTWASWIRFGGWNPGCIDAAAGHSIGRSPNGVDTDLAVDWADMVVPTPGATNGGAVVYTPHTIYDIQNGGALTDSAVSVVGIVTSKNYVDFDGFMLAEASGPWHGIVVYSNANVVVGDSVIITGTVTEYNGLTELSASQVTVRGTGTVPAITNLSLADVKTGSPTAESYEGTLVRVPKALACDTTWMSPTYGEWAVCIGPDTLRIDNSSNSNGIYYAKPNFGVDSVTVTGVMTYSFSHFKLLPRDSADVINHGPTGVAGQPPIAKPVFSLMPCSPNPAGREARFSFSLANQGRVDLSVFNVLGQKVATVFSGQMSAGQHSLAWNLKGQNGQQLSNGVYFYNLSDGSRSSTRRMLILK</sequence>
<reference evidence="3 4" key="1">
    <citation type="journal article" date="2016" name="Nat. Commun.">
        <title>Thousands of microbial genomes shed light on interconnected biogeochemical processes in an aquifer system.</title>
        <authorList>
            <person name="Anantharaman K."/>
            <person name="Brown C.T."/>
            <person name="Hug L.A."/>
            <person name="Sharon I."/>
            <person name="Castelle C.J."/>
            <person name="Probst A.J."/>
            <person name="Thomas B.C."/>
            <person name="Singh A."/>
            <person name="Wilkins M.J."/>
            <person name="Karaoz U."/>
            <person name="Brodie E.L."/>
            <person name="Williams K.H."/>
            <person name="Hubbard S.S."/>
            <person name="Banfield J.F."/>
        </authorList>
    </citation>
    <scope>NUCLEOTIDE SEQUENCE [LARGE SCALE GENOMIC DNA]</scope>
</reference>
<dbReference type="PANTHER" id="PTHR42834:SF1">
    <property type="entry name" value="ENDONUCLEASE_EXONUCLEASE_PHOSPHATASE FAMILY PROTEIN (AFU_ORTHOLOGUE AFUA_3G09210)"/>
    <property type="match status" value="1"/>
</dbReference>
<protein>
    <recommendedName>
        <fullName evidence="2">LTD domain-containing protein</fullName>
    </recommendedName>
</protein>
<feature type="chain" id="PRO_5009520752" description="LTD domain-containing protein" evidence="1">
    <location>
        <begin position="20"/>
        <end position="494"/>
    </location>
</feature>
<dbReference type="CDD" id="cd04486">
    <property type="entry name" value="YhcR_OBF_like"/>
    <property type="match status" value="1"/>
</dbReference>
<dbReference type="Gene3D" id="2.60.40.4070">
    <property type="match status" value="1"/>
</dbReference>
<dbReference type="InterPro" id="IPR026444">
    <property type="entry name" value="Secre_tail"/>
</dbReference>
<evidence type="ECO:0000256" key="1">
    <source>
        <dbReference type="SAM" id="SignalP"/>
    </source>
</evidence>
<dbReference type="EMBL" id="MFFM01000031">
    <property type="protein sequence ID" value="OGF12779.1"/>
    <property type="molecule type" value="Genomic_DNA"/>
</dbReference>